<dbReference type="Proteomes" id="UP000426246">
    <property type="component" value="Chromosome"/>
</dbReference>
<evidence type="ECO:0000256" key="1">
    <source>
        <dbReference type="ARBA" id="ARBA00007637"/>
    </source>
</evidence>
<dbReference type="Gene3D" id="3.40.50.720">
    <property type="entry name" value="NAD(P)-binding Rossmann-like Domain"/>
    <property type="match status" value="1"/>
</dbReference>
<dbReference type="CDD" id="cd08946">
    <property type="entry name" value="SDR_e"/>
    <property type="match status" value="1"/>
</dbReference>
<evidence type="ECO:0000313" key="3">
    <source>
        <dbReference type="EMBL" id="QGQ98462.1"/>
    </source>
</evidence>
<dbReference type="InterPro" id="IPR001509">
    <property type="entry name" value="Epimerase_deHydtase"/>
</dbReference>
<dbReference type="OrthoDB" id="9771073at2"/>
<keyword evidence="4" id="KW-1185">Reference proteome</keyword>
<dbReference type="KEGG" id="ppsc:EHS13_28060"/>
<dbReference type="Pfam" id="PF01370">
    <property type="entry name" value="Epimerase"/>
    <property type="match status" value="1"/>
</dbReference>
<dbReference type="EMBL" id="CP034235">
    <property type="protein sequence ID" value="QGQ98462.1"/>
    <property type="molecule type" value="Genomic_DNA"/>
</dbReference>
<dbReference type="RefSeq" id="WP_155703569.1">
    <property type="nucleotide sequence ID" value="NZ_CP034235.1"/>
</dbReference>
<dbReference type="InterPro" id="IPR036291">
    <property type="entry name" value="NAD(P)-bd_dom_sf"/>
</dbReference>
<feature type="domain" description="NAD-dependent epimerase/dehydratase" evidence="2">
    <location>
        <begin position="4"/>
        <end position="236"/>
    </location>
</feature>
<organism evidence="3 4">
    <name type="scientific">Paenibacillus psychroresistens</name>
    <dbReference type="NCBI Taxonomy" id="1778678"/>
    <lineage>
        <taxon>Bacteria</taxon>
        <taxon>Bacillati</taxon>
        <taxon>Bacillota</taxon>
        <taxon>Bacilli</taxon>
        <taxon>Bacillales</taxon>
        <taxon>Paenibacillaceae</taxon>
        <taxon>Paenibacillus</taxon>
    </lineage>
</organism>
<dbReference type="PANTHER" id="PTHR43000">
    <property type="entry name" value="DTDP-D-GLUCOSE 4,6-DEHYDRATASE-RELATED"/>
    <property type="match status" value="1"/>
</dbReference>
<accession>A0A6B8RRW0</accession>
<protein>
    <submittedName>
        <fullName evidence="3">SDR family oxidoreductase</fullName>
    </submittedName>
</protein>
<reference evidence="4" key="1">
    <citation type="submission" date="2018-11" db="EMBL/GenBank/DDBJ databases">
        <title>Complete genome sequence of Paenibacillus sp. ML311-T8.</title>
        <authorList>
            <person name="Nam Y.-D."/>
            <person name="Kang J."/>
            <person name="Chung W.-H."/>
            <person name="Park Y.S."/>
        </authorList>
    </citation>
    <scope>NUCLEOTIDE SEQUENCE [LARGE SCALE GENOMIC DNA]</scope>
    <source>
        <strain evidence="4">ML311-T8</strain>
    </source>
</reference>
<evidence type="ECO:0000313" key="4">
    <source>
        <dbReference type="Proteomes" id="UP000426246"/>
    </source>
</evidence>
<dbReference type="SUPFAM" id="SSF51735">
    <property type="entry name" value="NAD(P)-binding Rossmann-fold domains"/>
    <property type="match status" value="1"/>
</dbReference>
<dbReference type="AlphaFoldDB" id="A0A6B8RRW0"/>
<evidence type="ECO:0000259" key="2">
    <source>
        <dbReference type="Pfam" id="PF01370"/>
    </source>
</evidence>
<gene>
    <name evidence="3" type="ORF">EHS13_28060</name>
</gene>
<comment type="similarity">
    <text evidence="1">Belongs to the NAD(P)-dependent epimerase/dehydratase family.</text>
</comment>
<proteinExistence type="inferred from homology"/>
<name>A0A6B8RRW0_9BACL</name>
<sequence>MRKILVTGATGFVGANLVRALLAKPDLEIYILARRTSDLWRIADVKQQLKQLIYCNLEDRAEVFEIIDKAKPNVVYHVATYGGFPSQSNHSQMLQSNIQATMNLLDASISSGVATFINTGTSSEYGLKNHPIKETDLCEPVNFYGITKLAATNYCTMLGKTSETKVCTLRLFSPYGELEDPSRLYPSIVNSLLSNERPKLSRPQSVRDFIAIEKVAQVYLDIIDTDFSSGDIINVASGEQQTIEQFYNSIALKLDKTHLQPIWGEAPPRANEPQMWQADVSKLKSLLPQIK</sequence>